<dbReference type="PANTHER" id="PTHR43408:SF1">
    <property type="entry name" value="FMN REDUCTASE (NADPH)"/>
    <property type="match status" value="1"/>
</dbReference>
<dbReference type="Gene3D" id="3.40.50.360">
    <property type="match status" value="1"/>
</dbReference>
<dbReference type="InterPro" id="IPR051814">
    <property type="entry name" value="NAD(P)H-dep_FMN_reductase"/>
</dbReference>
<evidence type="ECO:0000256" key="1">
    <source>
        <dbReference type="ARBA" id="ARBA00022630"/>
    </source>
</evidence>
<dbReference type="STRING" id="1176198.SAMN05444716_10283"/>
<dbReference type="Pfam" id="PF03358">
    <property type="entry name" value="FMN_red"/>
    <property type="match status" value="1"/>
</dbReference>
<evidence type="ECO:0000313" key="6">
    <source>
        <dbReference type="Proteomes" id="UP000198873"/>
    </source>
</evidence>
<dbReference type="EMBL" id="FPAB01000002">
    <property type="protein sequence ID" value="SFS52780.1"/>
    <property type="molecule type" value="Genomic_DNA"/>
</dbReference>
<gene>
    <name evidence="5" type="ORF">SAMN05444716_10283</name>
</gene>
<keyword evidence="1" id="KW-0285">Flavoprotein</keyword>
<dbReference type="InterPro" id="IPR020048">
    <property type="entry name" value="NADPH-dep_FMN_reduc_SsuE"/>
</dbReference>
<keyword evidence="6" id="KW-1185">Reference proteome</keyword>
<dbReference type="InterPro" id="IPR029039">
    <property type="entry name" value="Flavoprotein-like_sf"/>
</dbReference>
<proteinExistence type="predicted"/>
<dbReference type="Proteomes" id="UP000198873">
    <property type="component" value="Unassembled WGS sequence"/>
</dbReference>
<dbReference type="RefSeq" id="WP_093842267.1">
    <property type="nucleotide sequence ID" value="NZ_FPAB01000002.1"/>
</dbReference>
<dbReference type="GO" id="GO:0046306">
    <property type="term" value="P:alkanesulfonate catabolic process"/>
    <property type="evidence" value="ECO:0007669"/>
    <property type="project" value="InterPro"/>
</dbReference>
<reference evidence="6" key="1">
    <citation type="submission" date="2016-10" db="EMBL/GenBank/DDBJ databases">
        <authorList>
            <person name="Varghese N."/>
            <person name="Submissions S."/>
        </authorList>
    </citation>
    <scope>NUCLEOTIDE SEQUENCE [LARGE SCALE GENOMIC DNA]</scope>
    <source>
        <strain evidence="6">CGMCC 4.7047</strain>
    </source>
</reference>
<keyword evidence="2" id="KW-0288">FMN</keyword>
<protein>
    <submittedName>
        <fullName evidence="5">FMN reductase</fullName>
    </submittedName>
</protein>
<sequence>MPRVLLVSGSPSADSRTAAAVQLAGAPLAAAGHRTDTLAVRDLPPDALLRADTADPRLREAAARVAAADALVIGTPVYRASFSGLLKSWLDVLPRHALRGKAVLPLATGGSLAHALVLDYALRPVLGSMGAAPVTQGCFVLDAAVTRPADGASARLDPEASARLARAVTWLGDALPGPVAAVAAA</sequence>
<evidence type="ECO:0000313" key="5">
    <source>
        <dbReference type="EMBL" id="SFS52780.1"/>
    </source>
</evidence>
<feature type="domain" description="NADPH-dependent FMN reductase-like" evidence="4">
    <location>
        <begin position="2"/>
        <end position="144"/>
    </location>
</feature>
<dbReference type="AlphaFoldDB" id="A0A1I6QK91"/>
<keyword evidence="3" id="KW-0560">Oxidoreductase</keyword>
<dbReference type="GO" id="GO:0008752">
    <property type="term" value="F:FMN reductase [NAD(P)H] activity"/>
    <property type="evidence" value="ECO:0007669"/>
    <property type="project" value="InterPro"/>
</dbReference>
<evidence type="ECO:0000256" key="2">
    <source>
        <dbReference type="ARBA" id="ARBA00022643"/>
    </source>
</evidence>
<evidence type="ECO:0000256" key="3">
    <source>
        <dbReference type="ARBA" id="ARBA00023002"/>
    </source>
</evidence>
<dbReference type="PANTHER" id="PTHR43408">
    <property type="entry name" value="FMN REDUCTASE (NADPH)"/>
    <property type="match status" value="1"/>
</dbReference>
<name>A0A1I6QK91_9ACTN</name>
<dbReference type="InterPro" id="IPR005025">
    <property type="entry name" value="FMN_Rdtase-like_dom"/>
</dbReference>
<accession>A0A1I6QK91</accession>
<organism evidence="5 6">
    <name type="scientific">Streptomyces harbinensis</name>
    <dbReference type="NCBI Taxonomy" id="1176198"/>
    <lineage>
        <taxon>Bacteria</taxon>
        <taxon>Bacillati</taxon>
        <taxon>Actinomycetota</taxon>
        <taxon>Actinomycetes</taxon>
        <taxon>Kitasatosporales</taxon>
        <taxon>Streptomycetaceae</taxon>
        <taxon>Streptomyces</taxon>
    </lineage>
</organism>
<dbReference type="NCBIfam" id="TIGR03567">
    <property type="entry name" value="FMN_reduc_SsuE"/>
    <property type="match status" value="1"/>
</dbReference>
<dbReference type="SUPFAM" id="SSF52218">
    <property type="entry name" value="Flavoproteins"/>
    <property type="match status" value="1"/>
</dbReference>
<evidence type="ECO:0000259" key="4">
    <source>
        <dbReference type="Pfam" id="PF03358"/>
    </source>
</evidence>